<comment type="caution">
    <text evidence="2">The sequence shown here is derived from an EMBL/GenBank/DDBJ whole genome shotgun (WGS) entry which is preliminary data.</text>
</comment>
<dbReference type="Proteomes" id="UP001381693">
    <property type="component" value="Unassembled WGS sequence"/>
</dbReference>
<gene>
    <name evidence="2" type="ORF">SK128_011684</name>
</gene>
<feature type="transmembrane region" description="Helical" evidence="1">
    <location>
        <begin position="164"/>
        <end position="183"/>
    </location>
</feature>
<keyword evidence="1" id="KW-0472">Membrane</keyword>
<keyword evidence="3" id="KW-1185">Reference proteome</keyword>
<dbReference type="AlphaFoldDB" id="A0AAN8WPD1"/>
<accession>A0AAN8WPD1</accession>
<protein>
    <submittedName>
        <fullName evidence="2">Uncharacterized protein</fullName>
    </submittedName>
</protein>
<organism evidence="2 3">
    <name type="scientific">Halocaridina rubra</name>
    <name type="common">Hawaiian red shrimp</name>
    <dbReference type="NCBI Taxonomy" id="373956"/>
    <lineage>
        <taxon>Eukaryota</taxon>
        <taxon>Metazoa</taxon>
        <taxon>Ecdysozoa</taxon>
        <taxon>Arthropoda</taxon>
        <taxon>Crustacea</taxon>
        <taxon>Multicrustacea</taxon>
        <taxon>Malacostraca</taxon>
        <taxon>Eumalacostraca</taxon>
        <taxon>Eucarida</taxon>
        <taxon>Decapoda</taxon>
        <taxon>Pleocyemata</taxon>
        <taxon>Caridea</taxon>
        <taxon>Atyoidea</taxon>
        <taxon>Atyidae</taxon>
        <taxon>Halocaridina</taxon>
    </lineage>
</organism>
<evidence type="ECO:0000313" key="3">
    <source>
        <dbReference type="Proteomes" id="UP001381693"/>
    </source>
</evidence>
<name>A0AAN8WPD1_HALRR</name>
<keyword evidence="1" id="KW-1133">Transmembrane helix</keyword>
<sequence>MLTIDFLSMAADLYTTFKGIAVFGVTPVYTAYAILLFIFLPVSSLATYGVLYTVSETLAVEFDTKIQIYLNNRISNGDNIMKPKENTVQSFSLSIATTFTRILKYLRRSKSRVIYKKSSCWKDTGSTLIVKNLPKYDGEDNIFTMLEKTDEVIVNVTLFSQGPVLLTLTDFFCAAVCYLYTLIIAGPDTLNTAITLQILIKIFFILCSPDPLISKLSGFANTSCEAPKIHKKSKSGNPDSFNAS</sequence>
<keyword evidence="1" id="KW-0812">Transmembrane</keyword>
<dbReference type="EMBL" id="JAXCGZ010020893">
    <property type="protein sequence ID" value="KAK7063271.1"/>
    <property type="molecule type" value="Genomic_DNA"/>
</dbReference>
<evidence type="ECO:0000313" key="2">
    <source>
        <dbReference type="EMBL" id="KAK7063271.1"/>
    </source>
</evidence>
<feature type="transmembrane region" description="Helical" evidence="1">
    <location>
        <begin position="20"/>
        <end position="40"/>
    </location>
</feature>
<reference evidence="2 3" key="1">
    <citation type="submission" date="2023-11" db="EMBL/GenBank/DDBJ databases">
        <title>Halocaridina rubra genome assembly.</title>
        <authorList>
            <person name="Smith C."/>
        </authorList>
    </citation>
    <scope>NUCLEOTIDE SEQUENCE [LARGE SCALE GENOMIC DNA]</scope>
    <source>
        <strain evidence="2">EP-1</strain>
        <tissue evidence="2">Whole</tissue>
    </source>
</reference>
<proteinExistence type="predicted"/>
<evidence type="ECO:0000256" key="1">
    <source>
        <dbReference type="SAM" id="Phobius"/>
    </source>
</evidence>